<dbReference type="EMBL" id="JANBVB010001206">
    <property type="protein sequence ID" value="KAJ2890810.1"/>
    <property type="molecule type" value="Genomic_DNA"/>
</dbReference>
<dbReference type="Proteomes" id="UP001139981">
    <property type="component" value="Unassembled WGS sequence"/>
</dbReference>
<accession>A0ACC1LZQ6</accession>
<protein>
    <submittedName>
        <fullName evidence="1">Uncharacterized protein</fullName>
    </submittedName>
</protein>
<gene>
    <name evidence="1" type="ORF">IWW38_003931</name>
</gene>
<keyword evidence="2" id="KW-1185">Reference proteome</keyword>
<evidence type="ECO:0000313" key="2">
    <source>
        <dbReference type="Proteomes" id="UP001139981"/>
    </source>
</evidence>
<proteinExistence type="predicted"/>
<reference evidence="1" key="1">
    <citation type="submission" date="2022-07" db="EMBL/GenBank/DDBJ databases">
        <title>Phylogenomic reconstructions and comparative analyses of Kickxellomycotina fungi.</title>
        <authorList>
            <person name="Reynolds N.K."/>
            <person name="Stajich J.E."/>
            <person name="Barry K."/>
            <person name="Grigoriev I.V."/>
            <person name="Crous P."/>
            <person name="Smith M.E."/>
        </authorList>
    </citation>
    <scope>NUCLEOTIDE SEQUENCE</scope>
    <source>
        <strain evidence="1">CBS 190363</strain>
    </source>
</reference>
<evidence type="ECO:0000313" key="1">
    <source>
        <dbReference type="EMBL" id="KAJ2890810.1"/>
    </source>
</evidence>
<sequence length="396" mass="41891">MLRDFVGNMLDDDELLSDSLIYSSTVIAVMSRGLTTPLEIHSSSMAFDDSLASPDSANGDGDGDDSGRPAKRQRTVSNSVQSPSSSPSPPTGVESAIPPHAAGQLVSAGSATTAIPDVSLARPHALADSIILIPSDDESNDDDADSYDESFDWPDTPAHTLADGITLISSDDRSNDGTDSYAELFDWPDTPAHTPVDNIALISSDDESTDDDSCGMDFDKAATMMSAMKVPYAKPEPKSDSVVSFGNSFDKASWTDSESGFESDSEDNTDSDEEVGKDVAARLMAAQALLRRPATSYFMTSAAARFKPANKDANKISNSSATSSAAPKRKAQGRPTSDSPANLGSDDDSNSEARKRIKLSAAKLPSGANNSNTLVIISSEDEDENPKDKQHIQYAK</sequence>
<comment type="caution">
    <text evidence="1">The sequence shown here is derived from an EMBL/GenBank/DDBJ whole genome shotgun (WGS) entry which is preliminary data.</text>
</comment>
<name>A0ACC1LZQ6_9FUNG</name>
<organism evidence="1 2">
    <name type="scientific">Coemansia aciculifera</name>
    <dbReference type="NCBI Taxonomy" id="417176"/>
    <lineage>
        <taxon>Eukaryota</taxon>
        <taxon>Fungi</taxon>
        <taxon>Fungi incertae sedis</taxon>
        <taxon>Zoopagomycota</taxon>
        <taxon>Kickxellomycotina</taxon>
        <taxon>Kickxellomycetes</taxon>
        <taxon>Kickxellales</taxon>
        <taxon>Kickxellaceae</taxon>
        <taxon>Coemansia</taxon>
    </lineage>
</organism>